<dbReference type="GO" id="GO:0004134">
    <property type="term" value="F:4-alpha-glucanotransferase activity"/>
    <property type="evidence" value="ECO:0007669"/>
    <property type="project" value="InterPro"/>
</dbReference>
<evidence type="ECO:0000259" key="2">
    <source>
        <dbReference type="Pfam" id="PF12439"/>
    </source>
</evidence>
<dbReference type="InterPro" id="IPR012341">
    <property type="entry name" value="6hp_glycosidase-like_sf"/>
</dbReference>
<evidence type="ECO:0000313" key="4">
    <source>
        <dbReference type="Proteomes" id="UP000712007"/>
    </source>
</evidence>
<evidence type="ECO:0000313" key="3">
    <source>
        <dbReference type="EMBL" id="MBO8439194.1"/>
    </source>
</evidence>
<dbReference type="InterPro" id="IPR010401">
    <property type="entry name" value="AGL/Gdb1"/>
</dbReference>
<feature type="domain" description="Glycogen debranching enzyme bacterial and archaeal type N-terminal" evidence="2">
    <location>
        <begin position="21"/>
        <end position="240"/>
    </location>
</feature>
<comment type="caution">
    <text evidence="3">The sequence shown here is derived from an EMBL/GenBank/DDBJ whole genome shotgun (WGS) entry which is preliminary data.</text>
</comment>
<dbReference type="EMBL" id="JADIMV010000020">
    <property type="protein sequence ID" value="MBO8439194.1"/>
    <property type="molecule type" value="Genomic_DNA"/>
</dbReference>
<sequence length="664" mass="75940">MNYLKFDRTLMANLEKSLAIEMLRTNDRGAYASTTIVDCNTRKYHGLLTVPIPEMDDDNHVLLSSCDETVVQHGAEFNLGVHKYGYNCFSPNGHKYIREFHIDAVTSTIYRIGGVILKKDRILESGADRILIRYTLLEAHSPTVLRLKPFLAFRNVNELTHENGAADTSYRTVDGGIACRMYPGYPELVMQISKKAEFVYLPDWYRGLKYPKEQERGYDYEEDLFVPGYFELPIKKGEPVIFAAGTEPVNVRSLKRLYDSEAEKRMVRSDFYSCLKSTALQFCNRKDDGYYVIAGYPWFKYRARDEFVSLPGLTLSTDNVEMFEKVMLNGTKAVQEFLSGGSNTTRLYDMDVPDVLLWYIWAVQQYAIKVSTKLAAEKYGDTVLDVTDFIRRQRHPNLFMHDSGLLYTDGKRVPVTWMNAMDNGRPVNPRSGYIVEINALWFNALKFASEVAAVKGHDNISDLLNYQSEMLRRSFVGTFWNGDYLYDYVDGDYQDREVRPNMIFAVSLPYSPLEREQQRAVVDIVTRELLTVKGLRSLSPKSGMYRPVYAGGPQERDRIYHNGPVWPWTISAYAEAYYKVYRMSGLSFLVRVLAGFEPEMSQLTVGTLSELYEGNPPFKGHGAMSFAMSVAGVLRAYDLVHNVLNETMSAGTARQEAKEEEEEE</sequence>
<dbReference type="GO" id="GO:0005980">
    <property type="term" value="P:glycogen catabolic process"/>
    <property type="evidence" value="ECO:0007669"/>
    <property type="project" value="InterPro"/>
</dbReference>
<reference evidence="3" key="1">
    <citation type="submission" date="2020-10" db="EMBL/GenBank/DDBJ databases">
        <authorList>
            <person name="Gilroy R."/>
        </authorList>
    </citation>
    <scope>NUCLEOTIDE SEQUENCE</scope>
    <source>
        <strain evidence="3">3924</strain>
    </source>
</reference>
<dbReference type="InterPro" id="IPR008928">
    <property type="entry name" value="6-hairpin_glycosidase_sf"/>
</dbReference>
<gene>
    <name evidence="3" type="ORF">IAC51_00920</name>
</gene>
<dbReference type="Pfam" id="PF12439">
    <property type="entry name" value="GDE_N"/>
    <property type="match status" value="1"/>
</dbReference>
<feature type="domain" description="Glycogen debranching enzyme C-terminal" evidence="1">
    <location>
        <begin position="279"/>
        <end position="635"/>
    </location>
</feature>
<dbReference type="Pfam" id="PF06202">
    <property type="entry name" value="GDE_C"/>
    <property type="match status" value="1"/>
</dbReference>
<dbReference type="PANTHER" id="PTHR10569">
    <property type="entry name" value="GLYCOGEN DEBRANCHING ENZYME"/>
    <property type="match status" value="1"/>
</dbReference>
<proteinExistence type="predicted"/>
<dbReference type="InterPro" id="IPR032790">
    <property type="entry name" value="GDE_C"/>
</dbReference>
<dbReference type="SUPFAM" id="SSF48208">
    <property type="entry name" value="Six-hairpin glycosidases"/>
    <property type="match status" value="1"/>
</dbReference>
<dbReference type="Proteomes" id="UP000712007">
    <property type="component" value="Unassembled WGS sequence"/>
</dbReference>
<dbReference type="Gene3D" id="1.50.10.10">
    <property type="match status" value="1"/>
</dbReference>
<dbReference type="PANTHER" id="PTHR10569:SF2">
    <property type="entry name" value="GLYCOGEN DEBRANCHING ENZYME"/>
    <property type="match status" value="1"/>
</dbReference>
<protein>
    <submittedName>
        <fullName evidence="3">Glycogen debranching enzyme N-terminal domain-containing protein</fullName>
    </submittedName>
</protein>
<reference evidence="3" key="2">
    <citation type="journal article" date="2021" name="PeerJ">
        <title>Extensive microbial diversity within the chicken gut microbiome revealed by metagenomics and culture.</title>
        <authorList>
            <person name="Gilroy R."/>
            <person name="Ravi A."/>
            <person name="Getino M."/>
            <person name="Pursley I."/>
            <person name="Horton D.L."/>
            <person name="Alikhan N.F."/>
            <person name="Baker D."/>
            <person name="Gharbi K."/>
            <person name="Hall N."/>
            <person name="Watson M."/>
            <person name="Adriaenssens E.M."/>
            <person name="Foster-Nyarko E."/>
            <person name="Jarju S."/>
            <person name="Secka A."/>
            <person name="Antonio M."/>
            <person name="Oren A."/>
            <person name="Chaudhuri R.R."/>
            <person name="La Ragione R."/>
            <person name="Hildebrand F."/>
            <person name="Pallen M.J."/>
        </authorList>
    </citation>
    <scope>NUCLEOTIDE SEQUENCE</scope>
    <source>
        <strain evidence="3">3924</strain>
    </source>
</reference>
<organism evidence="3 4">
    <name type="scientific">Candidatus Aphodosoma intestinipullorum</name>
    <dbReference type="NCBI Taxonomy" id="2840674"/>
    <lineage>
        <taxon>Bacteria</taxon>
        <taxon>Pseudomonadati</taxon>
        <taxon>Bacteroidota</taxon>
        <taxon>Bacteroidia</taxon>
        <taxon>Bacteroidales</taxon>
        <taxon>Candidatus Aphodosoma</taxon>
    </lineage>
</organism>
<evidence type="ECO:0000259" key="1">
    <source>
        <dbReference type="Pfam" id="PF06202"/>
    </source>
</evidence>
<dbReference type="AlphaFoldDB" id="A0A940DKI0"/>
<accession>A0A940DKI0</accession>
<dbReference type="InterPro" id="IPR024742">
    <property type="entry name" value="Glycogen_debranch_N"/>
</dbReference>
<name>A0A940DKI0_9BACT</name>
<dbReference type="GO" id="GO:0004135">
    <property type="term" value="F:amylo-alpha-1,6-glucosidase activity"/>
    <property type="evidence" value="ECO:0007669"/>
    <property type="project" value="InterPro"/>
</dbReference>